<proteinExistence type="predicted"/>
<sequence>MSSAPPGAPPAGMGAHDPSAPIARIILKCARQKNNRERPGHFAARCLRLIFTVTENMNDVGFRATPCLRSDLNWRDLRGGRRRQSRGGQ</sequence>
<organism evidence="1 2">
    <name type="scientific">Eumeta variegata</name>
    <name type="common">Bagworm moth</name>
    <name type="synonym">Eumeta japonica</name>
    <dbReference type="NCBI Taxonomy" id="151549"/>
    <lineage>
        <taxon>Eukaryota</taxon>
        <taxon>Metazoa</taxon>
        <taxon>Ecdysozoa</taxon>
        <taxon>Arthropoda</taxon>
        <taxon>Hexapoda</taxon>
        <taxon>Insecta</taxon>
        <taxon>Pterygota</taxon>
        <taxon>Neoptera</taxon>
        <taxon>Endopterygota</taxon>
        <taxon>Lepidoptera</taxon>
        <taxon>Glossata</taxon>
        <taxon>Ditrysia</taxon>
        <taxon>Tineoidea</taxon>
        <taxon>Psychidae</taxon>
        <taxon>Oiketicinae</taxon>
        <taxon>Eumeta</taxon>
    </lineage>
</organism>
<dbReference type="AlphaFoldDB" id="A0A4C1X7M5"/>
<name>A0A4C1X7M5_EUMVA</name>
<dbReference type="EMBL" id="BGZK01000771">
    <property type="protein sequence ID" value="GBP59788.1"/>
    <property type="molecule type" value="Genomic_DNA"/>
</dbReference>
<evidence type="ECO:0000313" key="1">
    <source>
        <dbReference type="EMBL" id="GBP59788.1"/>
    </source>
</evidence>
<keyword evidence="2" id="KW-1185">Reference proteome</keyword>
<gene>
    <name evidence="1" type="ORF">EVAR_30057_1</name>
</gene>
<accession>A0A4C1X7M5</accession>
<protein>
    <submittedName>
        <fullName evidence="1">Uncharacterized protein</fullName>
    </submittedName>
</protein>
<evidence type="ECO:0000313" key="2">
    <source>
        <dbReference type="Proteomes" id="UP000299102"/>
    </source>
</evidence>
<dbReference type="Proteomes" id="UP000299102">
    <property type="component" value="Unassembled WGS sequence"/>
</dbReference>
<comment type="caution">
    <text evidence="1">The sequence shown here is derived from an EMBL/GenBank/DDBJ whole genome shotgun (WGS) entry which is preliminary data.</text>
</comment>
<reference evidence="1 2" key="1">
    <citation type="journal article" date="2019" name="Commun. Biol.">
        <title>The bagworm genome reveals a unique fibroin gene that provides high tensile strength.</title>
        <authorList>
            <person name="Kono N."/>
            <person name="Nakamura H."/>
            <person name="Ohtoshi R."/>
            <person name="Tomita M."/>
            <person name="Numata K."/>
            <person name="Arakawa K."/>
        </authorList>
    </citation>
    <scope>NUCLEOTIDE SEQUENCE [LARGE SCALE GENOMIC DNA]</scope>
</reference>